<keyword evidence="2 6" id="KW-0238">DNA-binding</keyword>
<dbReference type="Pfam" id="PF00356">
    <property type="entry name" value="LacI"/>
    <property type="match status" value="1"/>
</dbReference>
<dbReference type="InterPro" id="IPR001761">
    <property type="entry name" value="Peripla_BP/Lac1_sug-bd_dom"/>
</dbReference>
<comment type="caution">
    <text evidence="6">The sequence shown here is derived from an EMBL/GenBank/DDBJ whole genome shotgun (WGS) entry which is preliminary data.</text>
</comment>
<dbReference type="InterPro" id="IPR001387">
    <property type="entry name" value="Cro/C1-type_HTH"/>
</dbReference>
<reference evidence="6 7" key="1">
    <citation type="submission" date="2024-11" db="EMBL/GenBank/DDBJ databases">
        <authorList>
            <person name="Heng Y.C."/>
            <person name="Lim A.C.H."/>
            <person name="Lee J.K.Y."/>
            <person name="Kittelmann S."/>
        </authorList>
    </citation>
    <scope>NUCLEOTIDE SEQUENCE [LARGE SCALE GENOMIC DNA]</scope>
    <source>
        <strain evidence="6 7">WILCCON 0202</strain>
    </source>
</reference>
<organism evidence="6 7">
    <name type="scientific">Candidatus Clostridium radicumherbarum</name>
    <dbReference type="NCBI Taxonomy" id="3381662"/>
    <lineage>
        <taxon>Bacteria</taxon>
        <taxon>Bacillati</taxon>
        <taxon>Bacillota</taxon>
        <taxon>Clostridia</taxon>
        <taxon>Eubacteriales</taxon>
        <taxon>Clostridiaceae</taxon>
        <taxon>Clostridium</taxon>
    </lineage>
</organism>
<feature type="domain" description="HTH lacI-type" evidence="4">
    <location>
        <begin position="7"/>
        <end position="62"/>
    </location>
</feature>
<evidence type="ECO:0000256" key="2">
    <source>
        <dbReference type="ARBA" id="ARBA00023125"/>
    </source>
</evidence>
<dbReference type="CDD" id="cd01392">
    <property type="entry name" value="HTH_LacI"/>
    <property type="match status" value="1"/>
</dbReference>
<dbReference type="GO" id="GO:0003677">
    <property type="term" value="F:DNA binding"/>
    <property type="evidence" value="ECO:0007669"/>
    <property type="project" value="UniProtKB-KW"/>
</dbReference>
<dbReference type="InterPro" id="IPR000843">
    <property type="entry name" value="HTH_LacI"/>
</dbReference>
<evidence type="ECO:0000259" key="4">
    <source>
        <dbReference type="PROSITE" id="PS50932"/>
    </source>
</evidence>
<keyword evidence="1" id="KW-0805">Transcription regulation</keyword>
<accession>A0ABW8TMF8</accession>
<dbReference type="PROSITE" id="PS50932">
    <property type="entry name" value="HTH_LACI_2"/>
    <property type="match status" value="1"/>
</dbReference>
<gene>
    <name evidence="6" type="ORF">ACJDUH_01420</name>
</gene>
<evidence type="ECO:0000256" key="3">
    <source>
        <dbReference type="ARBA" id="ARBA00023163"/>
    </source>
</evidence>
<dbReference type="Proteomes" id="UP001623661">
    <property type="component" value="Unassembled WGS sequence"/>
</dbReference>
<dbReference type="Pfam" id="PF00532">
    <property type="entry name" value="Peripla_BP_1"/>
    <property type="match status" value="1"/>
</dbReference>
<proteinExistence type="predicted"/>
<dbReference type="SUPFAM" id="SSF53822">
    <property type="entry name" value="Periplasmic binding protein-like I"/>
    <property type="match status" value="1"/>
</dbReference>
<name>A0ABW8TMF8_9CLOT</name>
<dbReference type="EMBL" id="JBJHZY010000001">
    <property type="protein sequence ID" value="MFL0266743.1"/>
    <property type="molecule type" value="Genomic_DNA"/>
</dbReference>
<dbReference type="Gene3D" id="1.10.260.40">
    <property type="entry name" value="lambda repressor-like DNA-binding domains"/>
    <property type="match status" value="1"/>
</dbReference>
<dbReference type="InterPro" id="IPR028082">
    <property type="entry name" value="Peripla_BP_I"/>
</dbReference>
<keyword evidence="7" id="KW-1185">Reference proteome</keyword>
<dbReference type="PANTHER" id="PTHR30146:SF154">
    <property type="entry name" value="TRANSCRIPTION REGULATOR, MEMBER OF GALR FAMILY"/>
    <property type="match status" value="1"/>
</dbReference>
<evidence type="ECO:0000259" key="5">
    <source>
        <dbReference type="PROSITE" id="PS50943"/>
    </source>
</evidence>
<dbReference type="InterPro" id="IPR010982">
    <property type="entry name" value="Lambda_DNA-bd_dom_sf"/>
</dbReference>
<protein>
    <submittedName>
        <fullName evidence="6">LacI family DNA-binding transcriptional regulator</fullName>
    </submittedName>
</protein>
<dbReference type="Gene3D" id="3.40.50.2300">
    <property type="match status" value="2"/>
</dbReference>
<evidence type="ECO:0000256" key="1">
    <source>
        <dbReference type="ARBA" id="ARBA00023015"/>
    </source>
</evidence>
<dbReference type="PROSITE" id="PS00356">
    <property type="entry name" value="HTH_LACI_1"/>
    <property type="match status" value="1"/>
</dbReference>
<dbReference type="RefSeq" id="WP_406763369.1">
    <property type="nucleotide sequence ID" value="NZ_JBJHZY010000001.1"/>
</dbReference>
<evidence type="ECO:0000313" key="7">
    <source>
        <dbReference type="Proteomes" id="UP001623661"/>
    </source>
</evidence>
<dbReference type="CDD" id="cd06283">
    <property type="entry name" value="PBP1_RegR_EndR_KdgR-like"/>
    <property type="match status" value="1"/>
</dbReference>
<keyword evidence="3" id="KW-0804">Transcription</keyword>
<dbReference type="SUPFAM" id="SSF47413">
    <property type="entry name" value="lambda repressor-like DNA-binding domains"/>
    <property type="match status" value="1"/>
</dbReference>
<evidence type="ECO:0000313" key="6">
    <source>
        <dbReference type="EMBL" id="MFL0266743.1"/>
    </source>
</evidence>
<feature type="domain" description="HTH cro/C1-type" evidence="5">
    <location>
        <begin position="8"/>
        <end position="32"/>
    </location>
</feature>
<sequence>MQEKDITTINDVAKATGVSKTTISRYLNGKYEYMSEDTRKRIQNVIEELNYRPSNVAKTLKSNKSGLIGVIIADIASQFSSILVKGIGDVCKANGYQVMISNVDNDPEKEKEYIQSLMDNRVEGIIVNTTGYNDDFLVEINETRVPLVLADRTMQELKIDSVATNNYNMTFDTIKFLIEKGYKNIAFFTEEPHKNSARHLRRQGYLDAMQQYLGVDANELVYTIDSEDESTSINAIEEFNNLYKNKLKAIFTVNGVTLLSVLQSIKKSKYKIPEDFYVCGYEDWGWATLVYSEIPVITQHSYEVGAESAKMLIKRINGKRKGKPKYKELQAKLIIGNSK</sequence>
<dbReference type="PANTHER" id="PTHR30146">
    <property type="entry name" value="LACI-RELATED TRANSCRIPTIONAL REPRESSOR"/>
    <property type="match status" value="1"/>
</dbReference>
<dbReference type="SMART" id="SM00354">
    <property type="entry name" value="HTH_LACI"/>
    <property type="match status" value="1"/>
</dbReference>
<dbReference type="PROSITE" id="PS50943">
    <property type="entry name" value="HTH_CROC1"/>
    <property type="match status" value="1"/>
</dbReference>